<keyword evidence="1" id="KW-0175">Coiled coil</keyword>
<dbReference type="PANTHER" id="PTHR31432:SF0">
    <property type="entry name" value="INTRAFLAGELLAR TRANSPORT PROTEIN 74 HOMOLOG"/>
    <property type="match status" value="1"/>
</dbReference>
<dbReference type="InterPro" id="IPR029602">
    <property type="entry name" value="IFT74"/>
</dbReference>
<dbReference type="PANTHER" id="PTHR31432">
    <property type="entry name" value="INTRAFLAGELLAR TRANSPORT PROTEIN 74 HOMOLOG"/>
    <property type="match status" value="1"/>
</dbReference>
<organism evidence="2 3">
    <name type="scientific">Elaeophora elaphi</name>
    <dbReference type="NCBI Taxonomy" id="1147741"/>
    <lineage>
        <taxon>Eukaryota</taxon>
        <taxon>Metazoa</taxon>
        <taxon>Ecdysozoa</taxon>
        <taxon>Nematoda</taxon>
        <taxon>Chromadorea</taxon>
        <taxon>Rhabditida</taxon>
        <taxon>Spirurina</taxon>
        <taxon>Spiruromorpha</taxon>
        <taxon>Filarioidea</taxon>
        <taxon>Onchocercidae</taxon>
        <taxon>Elaeophora</taxon>
    </lineage>
</organism>
<accession>A0A0R3S6D6</accession>
<dbReference type="GO" id="GO:0048487">
    <property type="term" value="F:beta-tubulin binding"/>
    <property type="evidence" value="ECO:0007669"/>
    <property type="project" value="InterPro"/>
</dbReference>
<dbReference type="STRING" id="1147741.A0A0R3S6D6"/>
<dbReference type="AlphaFoldDB" id="A0A0R3S6D6"/>
<protein>
    <submittedName>
        <fullName evidence="3">HOOK domain-containing protein</fullName>
    </submittedName>
</protein>
<sequence length="242" mass="28829">MSNNKSENQCLEEKNEKYRELKLKEMQIDEFLNSYDSLRVEEESRIDEKSAEVVRILELISTNVTNLYLVSQNTNFDLTGLKSDENISASTLKELYVRLQEKLLEMDELEKNLKMDNNQIRERAKEINEKMEQFGNIEDMKARKEQTRQELENRRKILEKELPEANNSYQKLMDELEQTKFRLEKSNEYIKLKNIEKKWQSVEKSLYALREAAAQREVETNYEALRLKAAYNEVLIASLKLR</sequence>
<dbReference type="Proteomes" id="UP000050640">
    <property type="component" value="Unplaced"/>
</dbReference>
<keyword evidence="2" id="KW-1185">Reference proteome</keyword>
<dbReference type="GO" id="GO:0030992">
    <property type="term" value="C:intraciliary transport particle B"/>
    <property type="evidence" value="ECO:0007669"/>
    <property type="project" value="InterPro"/>
</dbReference>
<dbReference type="GO" id="GO:0035735">
    <property type="term" value="P:intraciliary transport involved in cilium assembly"/>
    <property type="evidence" value="ECO:0007669"/>
    <property type="project" value="TreeGrafter"/>
</dbReference>
<dbReference type="GO" id="GO:0005929">
    <property type="term" value="C:cilium"/>
    <property type="evidence" value="ECO:0007669"/>
    <property type="project" value="TreeGrafter"/>
</dbReference>
<dbReference type="WBParaSite" id="EEL_0001035801-mRNA-1">
    <property type="protein sequence ID" value="EEL_0001035801-mRNA-1"/>
    <property type="gene ID" value="EEL_0001035801"/>
</dbReference>
<evidence type="ECO:0000313" key="2">
    <source>
        <dbReference type="Proteomes" id="UP000050640"/>
    </source>
</evidence>
<evidence type="ECO:0000313" key="3">
    <source>
        <dbReference type="WBParaSite" id="EEL_0001035801-mRNA-1"/>
    </source>
</evidence>
<feature type="coiled-coil region" evidence="1">
    <location>
        <begin position="92"/>
        <end position="186"/>
    </location>
</feature>
<name>A0A0R3S6D6_9BILA</name>
<proteinExistence type="predicted"/>
<evidence type="ECO:0000256" key="1">
    <source>
        <dbReference type="SAM" id="Coils"/>
    </source>
</evidence>
<reference evidence="3" key="1">
    <citation type="submission" date="2017-02" db="UniProtKB">
        <authorList>
            <consortium name="WormBaseParasite"/>
        </authorList>
    </citation>
    <scope>IDENTIFICATION</scope>
</reference>